<feature type="region of interest" description="Disordered" evidence="1">
    <location>
        <begin position="1"/>
        <end position="20"/>
    </location>
</feature>
<dbReference type="HOGENOM" id="CLU_1723444_0_0_1"/>
<reference evidence="2" key="1">
    <citation type="submission" date="2011-04" db="EMBL/GenBank/DDBJ databases">
        <title>Evolution of plant cell wall degrading machinery underlies the functional diversity of forest fungi.</title>
        <authorList>
            <consortium name="US DOE Joint Genome Institute (JGI-PGF)"/>
            <person name="Eastwood D.C."/>
            <person name="Floudas D."/>
            <person name="Binder M."/>
            <person name="Majcherczyk A."/>
            <person name="Schneider P."/>
            <person name="Aerts A."/>
            <person name="Asiegbu F.O."/>
            <person name="Baker S.E."/>
            <person name="Barry K."/>
            <person name="Bendiksby M."/>
            <person name="Blumentritt M."/>
            <person name="Coutinho P.M."/>
            <person name="Cullen D."/>
            <person name="Cullen D."/>
            <person name="Gathman A."/>
            <person name="Goodell B."/>
            <person name="Henrissat B."/>
            <person name="Ihrmark K."/>
            <person name="Kauserud H."/>
            <person name="Kohler A."/>
            <person name="LaButti K."/>
            <person name="Lapidus A."/>
            <person name="Lavin J.L."/>
            <person name="Lee Y.-H."/>
            <person name="Lindquist E."/>
            <person name="Lilly W."/>
            <person name="Lucas S."/>
            <person name="Morin E."/>
            <person name="Murat C."/>
            <person name="Oguiza J.A."/>
            <person name="Park J."/>
            <person name="Pisabarro A.G."/>
            <person name="Riley R."/>
            <person name="Rosling A."/>
            <person name="Salamov A."/>
            <person name="Schmidt O."/>
            <person name="Schmutz J."/>
            <person name="Skrede I."/>
            <person name="Stenlid J."/>
            <person name="Wiebenga A."/>
            <person name="Xie X."/>
            <person name="Kues U."/>
            <person name="Hibbett D.S."/>
            <person name="Hoffmeister D."/>
            <person name="Hogberg N."/>
            <person name="Martin F."/>
            <person name="Grigoriev I.V."/>
            <person name="Watkinson S.C."/>
        </authorList>
    </citation>
    <scope>NUCLEOTIDE SEQUENCE</scope>
    <source>
        <strain evidence="2">S7.9</strain>
    </source>
</reference>
<dbReference type="KEGG" id="sla:SERLADRAFT_408621"/>
<dbReference type="Proteomes" id="UP000008064">
    <property type="component" value="Unassembled WGS sequence"/>
</dbReference>
<accession>F8NXV7</accession>
<protein>
    <submittedName>
        <fullName evidence="2">Uncharacterized protein</fullName>
    </submittedName>
</protein>
<dbReference type="AlphaFoldDB" id="F8NXV7"/>
<name>F8NXV7_SERL9</name>
<evidence type="ECO:0000256" key="1">
    <source>
        <dbReference type="SAM" id="MobiDB-lite"/>
    </source>
</evidence>
<dbReference type="GeneID" id="18812767"/>
<dbReference type="EMBL" id="GL945434">
    <property type="protein sequence ID" value="EGO24773.1"/>
    <property type="molecule type" value="Genomic_DNA"/>
</dbReference>
<gene>
    <name evidence="2" type="ORF">SERLADRAFT_408621</name>
</gene>
<evidence type="ECO:0000313" key="2">
    <source>
        <dbReference type="EMBL" id="EGO24773.1"/>
    </source>
</evidence>
<organism>
    <name type="scientific">Serpula lacrymans var. lacrymans (strain S7.9)</name>
    <name type="common">Dry rot fungus</name>
    <dbReference type="NCBI Taxonomy" id="578457"/>
    <lineage>
        <taxon>Eukaryota</taxon>
        <taxon>Fungi</taxon>
        <taxon>Dikarya</taxon>
        <taxon>Basidiomycota</taxon>
        <taxon>Agaricomycotina</taxon>
        <taxon>Agaricomycetes</taxon>
        <taxon>Agaricomycetidae</taxon>
        <taxon>Boletales</taxon>
        <taxon>Coniophorineae</taxon>
        <taxon>Serpulaceae</taxon>
        <taxon>Serpula</taxon>
    </lineage>
</organism>
<dbReference type="RefSeq" id="XP_007318792.1">
    <property type="nucleotide sequence ID" value="XM_007318730.1"/>
</dbReference>
<proteinExistence type="predicted"/>
<sequence length="152" mass="16894">MSSTANPFSRAPQPARSGANLQENMNTAGTFAEVLASVHSDHTNVKIRLDDMSEYLDSQLNGLTNQFGAVDSQIAVLERKMDKNVWSTKSLKEDSRILKEMTWGVKDSIKGLSTKDNVNVLRKDVDGLQVDMTSIRENMAELYALQLRTSTN</sequence>